<evidence type="ECO:0000313" key="11">
    <source>
        <dbReference type="Proteomes" id="UP000272238"/>
    </source>
</evidence>
<dbReference type="InterPro" id="IPR027417">
    <property type="entry name" value="P-loop_NTPase"/>
</dbReference>
<dbReference type="EC" id="3.1.-.-" evidence="6 7"/>
<dbReference type="AlphaFoldDB" id="A0A494Z2A6"/>
<name>A0A494Z2A6_9BACL</name>
<dbReference type="SUPFAM" id="SSF53098">
    <property type="entry name" value="Ribonuclease H-like"/>
    <property type="match status" value="1"/>
</dbReference>
<dbReference type="EMBL" id="RBZN01000020">
    <property type="protein sequence ID" value="RKQ16530.1"/>
    <property type="molecule type" value="Genomic_DNA"/>
</dbReference>
<dbReference type="OrthoDB" id="9803913at2"/>
<dbReference type="RefSeq" id="WP_121214559.1">
    <property type="nucleotide sequence ID" value="NZ_RBZN01000020.1"/>
</dbReference>
<dbReference type="GO" id="GO:0016818">
    <property type="term" value="F:hydrolase activity, acting on acid anhydrides, in phosphorus-containing anhydrides"/>
    <property type="evidence" value="ECO:0007669"/>
    <property type="project" value="InterPro"/>
</dbReference>
<dbReference type="Proteomes" id="UP000272238">
    <property type="component" value="Unassembled WGS sequence"/>
</dbReference>
<feature type="domain" description="Helicase C-terminal" evidence="9">
    <location>
        <begin position="738"/>
        <end position="923"/>
    </location>
</feature>
<dbReference type="NCBIfam" id="TIGR00573">
    <property type="entry name" value="dnaq"/>
    <property type="match status" value="1"/>
</dbReference>
<dbReference type="InterPro" id="IPR013520">
    <property type="entry name" value="Ribonucl_H"/>
</dbReference>
<comment type="similarity">
    <text evidence="6 7">Belongs to the helicase family. DinG subfamily. Type 2 sub-subfamily.</text>
</comment>
<protein>
    <recommendedName>
        <fullName evidence="6 7">3'-5' exonuclease DinG</fullName>
        <ecNumber evidence="6 7">3.1.-.-</ecNumber>
    </recommendedName>
</protein>
<dbReference type="GO" id="GO:0005524">
    <property type="term" value="F:ATP binding"/>
    <property type="evidence" value="ECO:0007669"/>
    <property type="project" value="UniProtKB-UniRule"/>
</dbReference>
<evidence type="ECO:0000256" key="6">
    <source>
        <dbReference type="HAMAP-Rule" id="MF_02206"/>
    </source>
</evidence>
<dbReference type="InterPro" id="IPR001650">
    <property type="entry name" value="Helicase_C-like"/>
</dbReference>
<evidence type="ECO:0000256" key="3">
    <source>
        <dbReference type="ARBA" id="ARBA00022801"/>
    </source>
</evidence>
<dbReference type="InterPro" id="IPR006310">
    <property type="entry name" value="DinG"/>
</dbReference>
<feature type="domain" description="Helicase ATP-binding" evidence="8">
    <location>
        <begin position="248"/>
        <end position="520"/>
    </location>
</feature>
<evidence type="ECO:0000313" key="10">
    <source>
        <dbReference type="EMBL" id="RKQ16530.1"/>
    </source>
</evidence>
<dbReference type="HAMAP" id="MF_02206">
    <property type="entry name" value="DinG_exonucl"/>
    <property type="match status" value="1"/>
</dbReference>
<dbReference type="InterPro" id="IPR045028">
    <property type="entry name" value="DinG/Rad3-like"/>
</dbReference>
<keyword evidence="10" id="KW-0347">Helicase</keyword>
<dbReference type="InterPro" id="IPR036397">
    <property type="entry name" value="RNaseH_sf"/>
</dbReference>
<sequence length="938" mass="107774">MMESQKFAIVDLETTGHSPASGDRMIQIAIVIMKDWCIEKTFTSFIHPGKPIPIFIQDLTNITDADVANALPFEDHANEIYELLQDAIFVAHNTDFDLSFLQSEFMRAGLPKWRGKKIDTVELSKILFPTSLSYKLGDLAADLDIPLDNAHRADDDAKACAYLLKKCWEELLSLPLTTVEQLHKKSFQLKTNISQLLFDALQIKRKSVEQEKEIIYYNQLALKKRPVKTKDWEKPIQFPKTVDEKMVLFQQRIPSFEERPGQFQMMDAIWEHLNNKSELMIEASTGIGKTIGYLLPSVIYAKQNNKKVCISTYTTHLLEQLLASELPKVEKILGCNVNVTLLKGKQNYVDVAKFEQLLNLRDLSYDETLTILQVLVWLSKTTTGDLTELNVSGGGQLFIDKIRKNNESSKQQQSFDYYERAIQESEQADLIITNHAMLLADIVRNEPIFDSIDGWIIDEAHQFIQAAVNRDETIFTFTNWKYVFGQIGLSTDEQLFSKFQAVALKNQLVPIQLFHQLERKYMRLVNLFDKAMQEIVFQMKGFKPKGKGETKQSAFLSELVLDQGLMKSVSHAMQNWIELAERIVEFFKGDIEQVPKQHKIVVEQWEYWIREYKIKVAEWDEVFLQQSTEYSSWIEIDVRNLPGSIRVIKKPIDITNTIQHLLNPIREKAAIIWTSGSLSVPNNERFIADQLGINRNVPLLTLQAPTQYYKGAQAYIVTDMPDIQAVSQTDFIESVALAITRIVRATNGRCFVLFTSQDMLRKTVELIQESELLHDYMLFAQGVTNGSRMRLLKAFQKFSHSVLFGTNSFWEGVDVPGESLSSVIVVRLPFSSPDEPTFKAKSLLIQQQGRNAFTELSLPEAILRFKQGFGRLIRSSQDKGVFIVLDRRIESKSYGVEFLKSLPKISIQKLPLQDMVLEVEHWYNNKDEERKQVDENDK</sequence>
<accession>A0A494Z2A6</accession>
<evidence type="ECO:0000256" key="7">
    <source>
        <dbReference type="RuleBase" id="RU364106"/>
    </source>
</evidence>
<keyword evidence="4 6" id="KW-0269">Exonuclease</keyword>
<feature type="binding site" evidence="6">
    <location>
        <begin position="283"/>
        <end position="290"/>
    </location>
    <ligand>
        <name>ATP</name>
        <dbReference type="ChEBI" id="CHEBI:30616"/>
    </ligand>
</feature>
<gene>
    <name evidence="6 7 10" type="primary">dinG</name>
    <name evidence="10" type="ORF">D8M03_09630</name>
</gene>
<dbReference type="NCBIfam" id="TIGR01407">
    <property type="entry name" value="dinG_rel"/>
    <property type="match status" value="1"/>
</dbReference>
<keyword evidence="11" id="KW-1185">Reference proteome</keyword>
<feature type="short sequence motif" description="DEAH box" evidence="6">
    <location>
        <begin position="458"/>
        <end position="461"/>
    </location>
</feature>
<comment type="function">
    <text evidence="6 7">3'-5' exonuclease.</text>
</comment>
<dbReference type="SMART" id="SM00491">
    <property type="entry name" value="HELICc2"/>
    <property type="match status" value="1"/>
</dbReference>
<dbReference type="InterPro" id="IPR012337">
    <property type="entry name" value="RNaseH-like_sf"/>
</dbReference>
<dbReference type="InterPro" id="IPR011545">
    <property type="entry name" value="DEAD/DEAH_box_helicase_dom"/>
</dbReference>
<organism evidence="10 11">
    <name type="scientific">Ureibacillus endophyticus</name>
    <dbReference type="NCBI Taxonomy" id="1978490"/>
    <lineage>
        <taxon>Bacteria</taxon>
        <taxon>Bacillati</taxon>
        <taxon>Bacillota</taxon>
        <taxon>Bacilli</taxon>
        <taxon>Bacillales</taxon>
        <taxon>Caryophanaceae</taxon>
        <taxon>Ureibacillus</taxon>
    </lineage>
</organism>
<dbReference type="PROSITE" id="PS51194">
    <property type="entry name" value="HELICASE_CTER"/>
    <property type="match status" value="1"/>
</dbReference>
<dbReference type="NCBIfam" id="NF005981">
    <property type="entry name" value="PRK08074.1"/>
    <property type="match status" value="1"/>
</dbReference>
<dbReference type="PANTHER" id="PTHR11472:SF34">
    <property type="entry name" value="REGULATOR OF TELOMERE ELONGATION HELICASE 1"/>
    <property type="match status" value="1"/>
</dbReference>
<dbReference type="GO" id="GO:0003887">
    <property type="term" value="F:DNA-directed DNA polymerase activity"/>
    <property type="evidence" value="ECO:0007669"/>
    <property type="project" value="InterPro"/>
</dbReference>
<dbReference type="FunFam" id="3.30.420.10:FF:000045">
    <property type="entry name" value="3'-5' exonuclease DinG"/>
    <property type="match status" value="1"/>
</dbReference>
<dbReference type="Gene3D" id="3.30.420.10">
    <property type="entry name" value="Ribonuclease H-like superfamily/Ribonuclease H"/>
    <property type="match status" value="1"/>
</dbReference>
<keyword evidence="3 6" id="KW-0378">Hydrolase</keyword>
<dbReference type="Pfam" id="PF00929">
    <property type="entry name" value="RNase_T"/>
    <property type="match status" value="1"/>
</dbReference>
<dbReference type="Pfam" id="PF13307">
    <property type="entry name" value="Helicase_C_2"/>
    <property type="match status" value="1"/>
</dbReference>
<dbReference type="SMART" id="SM00479">
    <property type="entry name" value="EXOIII"/>
    <property type="match status" value="1"/>
</dbReference>
<dbReference type="GO" id="GO:0003677">
    <property type="term" value="F:DNA binding"/>
    <property type="evidence" value="ECO:0007669"/>
    <property type="project" value="InterPro"/>
</dbReference>
<dbReference type="PROSITE" id="PS51193">
    <property type="entry name" value="HELICASE_ATP_BIND_2"/>
    <property type="match status" value="1"/>
</dbReference>
<evidence type="ECO:0000259" key="8">
    <source>
        <dbReference type="PROSITE" id="PS51193"/>
    </source>
</evidence>
<dbReference type="GO" id="GO:0003678">
    <property type="term" value="F:DNA helicase activity"/>
    <property type="evidence" value="ECO:0007669"/>
    <property type="project" value="TreeGrafter"/>
</dbReference>
<evidence type="ECO:0000256" key="4">
    <source>
        <dbReference type="ARBA" id="ARBA00022839"/>
    </source>
</evidence>
<keyword evidence="1 6" id="KW-0540">Nuclease</keyword>
<keyword evidence="5 6" id="KW-0067">ATP-binding</keyword>
<reference evidence="10 11" key="1">
    <citation type="journal article" date="2016" name="Antonie Van Leeuwenhoek">
        <title>Lysinibacillus endophyticus sp. nov., an indole-3-acetic acid producing endophytic bacterium isolated from corn root (Zea mays cv. Xinken-5).</title>
        <authorList>
            <person name="Yu J."/>
            <person name="Guan X."/>
            <person name="Liu C."/>
            <person name="Xiang W."/>
            <person name="Yu Z."/>
            <person name="Liu X."/>
            <person name="Wang G."/>
        </authorList>
    </citation>
    <scope>NUCLEOTIDE SEQUENCE [LARGE SCALE GENOMIC DNA]</scope>
    <source>
        <strain evidence="10 11">DSM 100506</strain>
    </source>
</reference>
<dbReference type="Gene3D" id="3.40.50.300">
    <property type="entry name" value="P-loop containing nucleotide triphosphate hydrolases"/>
    <property type="match status" value="2"/>
</dbReference>
<dbReference type="Pfam" id="PF00270">
    <property type="entry name" value="DEAD"/>
    <property type="match status" value="1"/>
</dbReference>
<evidence type="ECO:0000256" key="2">
    <source>
        <dbReference type="ARBA" id="ARBA00022741"/>
    </source>
</evidence>
<keyword evidence="2 6" id="KW-0547">Nucleotide-binding</keyword>
<dbReference type="GO" id="GO:0006260">
    <property type="term" value="P:DNA replication"/>
    <property type="evidence" value="ECO:0007669"/>
    <property type="project" value="InterPro"/>
</dbReference>
<dbReference type="SUPFAM" id="SSF52540">
    <property type="entry name" value="P-loop containing nucleoside triphosphate hydrolases"/>
    <property type="match status" value="2"/>
</dbReference>
<dbReference type="InterPro" id="IPR006054">
    <property type="entry name" value="DnaQ"/>
</dbReference>
<comment type="caution">
    <text evidence="10">The sequence shown here is derived from an EMBL/GenBank/DDBJ whole genome shotgun (WGS) entry which is preliminary data.</text>
</comment>
<dbReference type="GO" id="GO:0008408">
    <property type="term" value="F:3'-5' exonuclease activity"/>
    <property type="evidence" value="ECO:0007669"/>
    <property type="project" value="UniProtKB-UniRule"/>
</dbReference>
<proteinExistence type="inferred from homology"/>
<evidence type="ECO:0000256" key="1">
    <source>
        <dbReference type="ARBA" id="ARBA00022722"/>
    </source>
</evidence>
<evidence type="ECO:0000256" key="5">
    <source>
        <dbReference type="ARBA" id="ARBA00022840"/>
    </source>
</evidence>
<dbReference type="InterPro" id="IPR014013">
    <property type="entry name" value="Helic_SF1/SF2_ATP-bd_DinG/Rad3"/>
</dbReference>
<dbReference type="PANTHER" id="PTHR11472">
    <property type="entry name" value="DNA REPAIR DEAD HELICASE RAD3/XP-D SUBFAMILY MEMBER"/>
    <property type="match status" value="1"/>
</dbReference>
<dbReference type="CDD" id="cd06127">
    <property type="entry name" value="DEDDh"/>
    <property type="match status" value="1"/>
</dbReference>
<evidence type="ECO:0000259" key="9">
    <source>
        <dbReference type="PROSITE" id="PS51194"/>
    </source>
</evidence>
<dbReference type="InterPro" id="IPR006555">
    <property type="entry name" value="ATP-dep_Helicase_C"/>
</dbReference>